<feature type="transmembrane region" description="Helical" evidence="8">
    <location>
        <begin position="187"/>
        <end position="209"/>
    </location>
</feature>
<dbReference type="GO" id="GO:0016020">
    <property type="term" value="C:membrane"/>
    <property type="evidence" value="ECO:0007669"/>
    <property type="project" value="UniProtKB-SubCell"/>
</dbReference>
<dbReference type="InterPro" id="IPR004761">
    <property type="entry name" value="Spore_GerAB"/>
</dbReference>
<feature type="transmembrane region" description="Helical" evidence="8">
    <location>
        <begin position="144"/>
        <end position="167"/>
    </location>
</feature>
<feature type="transmembrane region" description="Helical" evidence="8">
    <location>
        <begin position="221"/>
        <end position="242"/>
    </location>
</feature>
<evidence type="ECO:0000256" key="5">
    <source>
        <dbReference type="ARBA" id="ARBA00022692"/>
    </source>
</evidence>
<evidence type="ECO:0000256" key="4">
    <source>
        <dbReference type="ARBA" id="ARBA00022544"/>
    </source>
</evidence>
<keyword evidence="3" id="KW-0813">Transport</keyword>
<dbReference type="PANTHER" id="PTHR34975:SF2">
    <property type="entry name" value="SPORE GERMINATION PROTEIN A2"/>
    <property type="match status" value="1"/>
</dbReference>
<dbReference type="Pfam" id="PF03845">
    <property type="entry name" value="Spore_permease"/>
    <property type="match status" value="1"/>
</dbReference>
<gene>
    <name evidence="9" type="primary">yndE_2</name>
    <name evidence="9" type="ORF">MOST_17090</name>
</gene>
<feature type="transmembrane region" description="Helical" evidence="8">
    <location>
        <begin position="12"/>
        <end position="32"/>
    </location>
</feature>
<feature type="transmembrane region" description="Helical" evidence="8">
    <location>
        <begin position="78"/>
        <end position="98"/>
    </location>
</feature>
<keyword evidence="5 8" id="KW-0812">Transmembrane</keyword>
<dbReference type="NCBIfam" id="TIGR00912">
    <property type="entry name" value="2A0309"/>
    <property type="match status" value="1"/>
</dbReference>
<feature type="transmembrane region" description="Helical" evidence="8">
    <location>
        <begin position="38"/>
        <end position="58"/>
    </location>
</feature>
<reference evidence="9 10" key="1">
    <citation type="submission" date="2018-03" db="EMBL/GenBank/DDBJ databases">
        <title>Genome sequence of Moorella stamsii DSM 26217.</title>
        <authorList>
            <person name="Poehlein A."/>
            <person name="Daniel R."/>
        </authorList>
    </citation>
    <scope>NUCLEOTIDE SEQUENCE [LARGE SCALE GENOMIC DNA]</scope>
    <source>
        <strain evidence="10">DSM 26217</strain>
    </source>
</reference>
<keyword evidence="6 8" id="KW-1133">Transmembrane helix</keyword>
<evidence type="ECO:0000256" key="3">
    <source>
        <dbReference type="ARBA" id="ARBA00022448"/>
    </source>
</evidence>
<evidence type="ECO:0000256" key="8">
    <source>
        <dbReference type="SAM" id="Phobius"/>
    </source>
</evidence>
<name>A0A9X7J2J0_9FIRM</name>
<evidence type="ECO:0000256" key="7">
    <source>
        <dbReference type="ARBA" id="ARBA00023136"/>
    </source>
</evidence>
<accession>A0A9X7J2J0</accession>
<dbReference type="GO" id="GO:0009847">
    <property type="term" value="P:spore germination"/>
    <property type="evidence" value="ECO:0007669"/>
    <property type="project" value="InterPro"/>
</dbReference>
<dbReference type="AlphaFoldDB" id="A0A9X7J2J0"/>
<keyword evidence="4" id="KW-0309">Germination</keyword>
<keyword evidence="10" id="KW-1185">Reference proteome</keyword>
<feature type="transmembrane region" description="Helical" evidence="8">
    <location>
        <begin position="329"/>
        <end position="356"/>
    </location>
</feature>
<evidence type="ECO:0000256" key="1">
    <source>
        <dbReference type="ARBA" id="ARBA00004141"/>
    </source>
</evidence>
<dbReference type="RefSeq" id="WP_054935541.1">
    <property type="nucleotide sequence ID" value="NZ_PVXL01000044.1"/>
</dbReference>
<comment type="subcellular location">
    <subcellularLocation>
        <location evidence="1">Membrane</location>
        <topology evidence="1">Multi-pass membrane protein</topology>
    </subcellularLocation>
</comment>
<evidence type="ECO:0000256" key="6">
    <source>
        <dbReference type="ARBA" id="ARBA00022989"/>
    </source>
</evidence>
<comment type="similarity">
    <text evidence="2">Belongs to the amino acid-polyamine-organocation (APC) superfamily. Spore germination protein (SGP) (TC 2.A.3.9) family.</text>
</comment>
<feature type="transmembrane region" description="Helical" evidence="8">
    <location>
        <begin position="271"/>
        <end position="292"/>
    </location>
</feature>
<feature type="transmembrane region" description="Helical" evidence="8">
    <location>
        <begin position="304"/>
        <end position="323"/>
    </location>
</feature>
<dbReference type="Proteomes" id="UP000239430">
    <property type="component" value="Unassembled WGS sequence"/>
</dbReference>
<organism evidence="9 10">
    <name type="scientific">Neomoorella stamsii</name>
    <dbReference type="NCBI Taxonomy" id="1266720"/>
    <lineage>
        <taxon>Bacteria</taxon>
        <taxon>Bacillati</taxon>
        <taxon>Bacillota</taxon>
        <taxon>Clostridia</taxon>
        <taxon>Neomoorellales</taxon>
        <taxon>Neomoorellaceae</taxon>
        <taxon>Neomoorella</taxon>
    </lineage>
</organism>
<dbReference type="EMBL" id="PVXL01000044">
    <property type="protein sequence ID" value="PRR72815.1"/>
    <property type="molecule type" value="Genomic_DNA"/>
</dbReference>
<evidence type="ECO:0000313" key="10">
    <source>
        <dbReference type="Proteomes" id="UP000239430"/>
    </source>
</evidence>
<dbReference type="PANTHER" id="PTHR34975">
    <property type="entry name" value="SPORE GERMINATION PROTEIN A2"/>
    <property type="match status" value="1"/>
</dbReference>
<proteinExistence type="inferred from homology"/>
<keyword evidence="7 8" id="KW-0472">Membrane</keyword>
<protein>
    <submittedName>
        <fullName evidence="9">Spore germination protein YndE</fullName>
    </submittedName>
</protein>
<evidence type="ECO:0000313" key="9">
    <source>
        <dbReference type="EMBL" id="PRR72815.1"/>
    </source>
</evidence>
<evidence type="ECO:0000256" key="2">
    <source>
        <dbReference type="ARBA" id="ARBA00007998"/>
    </source>
</evidence>
<comment type="caution">
    <text evidence="9">The sequence shown here is derived from an EMBL/GenBank/DDBJ whole genome shotgun (WGS) entry which is preliminary data.</text>
</comment>
<sequence>MGEKGRISLWQFFMLVTGFLIGTSTLIVPVGPAKQDAWISYLLAGTLGLGAAYCYTALGRRFPRESPVQYASRVLGRWLGTCLNIIFLWYALHLAALVLRNVVDLYKLIVLPQTPMEIVAGVFAGLAAYAVRLGIEVPARIGELLLPFIIVAILVLTALAVSVPGLVHWEALLPVMERGPLPVLRGVYPAFVFPFGETVFFLVLLPFLTEPKKSFAPFARAVIIATLLTTLVLVRNIIVLGASETARINFPSLIAIQMINIGDFLQRLEPVIIFVWSFTILLKLTIVYYTFTLGTAQLLGLRDYRPLVLPTGLLLTFLTMSLYENFSQMLIFAGRAFPFYFLPAYLIYPALLLLVAKIRNIKGRIHC</sequence>
<feature type="transmembrane region" description="Helical" evidence="8">
    <location>
        <begin position="118"/>
        <end position="135"/>
    </location>
</feature>